<dbReference type="HOGENOM" id="CLU_004790_4_2_1"/>
<dbReference type="GO" id="GO:0032153">
    <property type="term" value="C:cell division site"/>
    <property type="evidence" value="ECO:0007669"/>
    <property type="project" value="EnsemblFungi"/>
</dbReference>
<feature type="transmembrane region" description="Helical" evidence="9">
    <location>
        <begin position="273"/>
        <end position="293"/>
    </location>
</feature>
<dbReference type="EMBL" id="KE546993">
    <property type="protein sequence ID" value="EPY50463.1"/>
    <property type="molecule type" value="Genomic_DNA"/>
</dbReference>
<dbReference type="RefSeq" id="XP_013024946.1">
    <property type="nucleotide sequence ID" value="XM_013169492.1"/>
</dbReference>
<evidence type="ECO:0000256" key="4">
    <source>
        <dbReference type="ARBA" id="ARBA00022692"/>
    </source>
</evidence>
<proteinExistence type="inferred from homology"/>
<feature type="transmembrane region" description="Helical" evidence="9">
    <location>
        <begin position="191"/>
        <end position="208"/>
    </location>
</feature>
<organism evidence="10 11">
    <name type="scientific">Schizosaccharomyces cryophilus (strain OY26 / ATCC MYA-4695 / CBS 11777 / NBRC 106824 / NRRL Y48691)</name>
    <name type="common">Fission yeast</name>
    <dbReference type="NCBI Taxonomy" id="653667"/>
    <lineage>
        <taxon>Eukaryota</taxon>
        <taxon>Fungi</taxon>
        <taxon>Dikarya</taxon>
        <taxon>Ascomycota</taxon>
        <taxon>Taphrinomycotina</taxon>
        <taxon>Schizosaccharomycetes</taxon>
        <taxon>Schizosaccharomycetales</taxon>
        <taxon>Schizosaccharomycetaceae</taxon>
        <taxon>Schizosaccharomyces</taxon>
    </lineage>
</organism>
<dbReference type="InterPro" id="IPR018456">
    <property type="entry name" value="PTR2_symporter_CS"/>
</dbReference>
<protein>
    <submittedName>
        <fullName evidence="10">PTR family peptide transporter</fullName>
    </submittedName>
</protein>
<dbReference type="GO" id="GO:0140206">
    <property type="term" value="P:dipeptide import across plasma membrane"/>
    <property type="evidence" value="ECO:0007669"/>
    <property type="project" value="EnsemblFungi"/>
</dbReference>
<sequence>MSSIPTAAVDGGIDIVLTNDSHEKDDMKKQQGEATVFTDEQSVYSHDSPEKTITNGILVDGETYFPPTEEELNTLVRIPTRIPYSAWVIVIVELCERFAYYGLTVPFQNYMQYGPHDNPKGALGLGQSGATGLSNFFQFWCYVTPVFAAFIADQFLGRYNTIWISASIYFFGILILTCTAIPSVVDAGKSMGGFVVSLIIIGLGTGGIKSNVSPLMAEQLPKVPPYVKTEKSGRRVIIDPAVTTSRVYMLFYWAINLGSLSVLATTNLEHKTGFVYCYLLPLCIFVIPLGILFGTKRIYKHTPPTGSVFVKVSQIIYLAVQNKFNFQATKPSCPNTKGKTQLKNNWDDLFIDEFLRALRACKTFLFFPIYWVCYNQMTNNLISQAANMDTGGVSNDIFQVFDSIALIIFIPVCDYGLYVLLRRLRIPFRPITRITVGFMFASASMIYASVLQSKIYQTGPCFSNFTDNCSYNYINVWIQIPAYVLIAFSEIFASVTGYEYSYTKAPASMKSIITSLFLLTNAFGAILSICISSTAVNPKITWMYAGIAITAFIAGIAFYLCFHHYDNMEEEENKLDYIRASDEQKNAVATEVVESYSLDKAGTNSNSQNAEKFTAAEEAFKA</sequence>
<dbReference type="InterPro" id="IPR000109">
    <property type="entry name" value="POT_fam"/>
</dbReference>
<feature type="transmembrane region" description="Helical" evidence="9">
    <location>
        <begin position="247"/>
        <end position="267"/>
    </location>
</feature>
<dbReference type="SUPFAM" id="SSF103473">
    <property type="entry name" value="MFS general substrate transporter"/>
    <property type="match status" value="1"/>
</dbReference>
<dbReference type="Pfam" id="PF00854">
    <property type="entry name" value="PTR2"/>
    <property type="match status" value="1"/>
</dbReference>
<evidence type="ECO:0000256" key="1">
    <source>
        <dbReference type="ARBA" id="ARBA00004141"/>
    </source>
</evidence>
<gene>
    <name evidence="10" type="ORF">SPOG_01220</name>
</gene>
<evidence type="ECO:0000256" key="2">
    <source>
        <dbReference type="ARBA" id="ARBA00005982"/>
    </source>
</evidence>
<dbReference type="GO" id="GO:0071916">
    <property type="term" value="F:dipeptide transmembrane transporter activity"/>
    <property type="evidence" value="ECO:0007669"/>
    <property type="project" value="EnsemblFungi"/>
</dbReference>
<feature type="transmembrane region" description="Helical" evidence="9">
    <location>
        <begin position="360"/>
        <end position="377"/>
    </location>
</feature>
<reference evidence="10 11" key="1">
    <citation type="journal article" date="2011" name="Science">
        <title>Comparative functional genomics of the fission yeasts.</title>
        <authorList>
            <person name="Rhind N."/>
            <person name="Chen Z."/>
            <person name="Yassour M."/>
            <person name="Thompson D.A."/>
            <person name="Haas B.J."/>
            <person name="Habib N."/>
            <person name="Wapinski I."/>
            <person name="Roy S."/>
            <person name="Lin M.F."/>
            <person name="Heiman D.I."/>
            <person name="Young S.K."/>
            <person name="Furuya K."/>
            <person name="Guo Y."/>
            <person name="Pidoux A."/>
            <person name="Chen H.M."/>
            <person name="Robbertse B."/>
            <person name="Goldberg J.M."/>
            <person name="Aoki K."/>
            <person name="Bayne E.H."/>
            <person name="Berlin A.M."/>
            <person name="Desjardins C.A."/>
            <person name="Dobbs E."/>
            <person name="Dukaj L."/>
            <person name="Fan L."/>
            <person name="FitzGerald M.G."/>
            <person name="French C."/>
            <person name="Gujja S."/>
            <person name="Hansen K."/>
            <person name="Keifenheim D."/>
            <person name="Levin J.Z."/>
            <person name="Mosher R.A."/>
            <person name="Mueller C.A."/>
            <person name="Pfiffner J."/>
            <person name="Priest M."/>
            <person name="Russ C."/>
            <person name="Smialowska A."/>
            <person name="Swoboda P."/>
            <person name="Sykes S.M."/>
            <person name="Vaughn M."/>
            <person name="Vengrova S."/>
            <person name="Yoder R."/>
            <person name="Zeng Q."/>
            <person name="Allshire R."/>
            <person name="Baulcombe D."/>
            <person name="Birren B.W."/>
            <person name="Brown W."/>
            <person name="Ekwall K."/>
            <person name="Kellis M."/>
            <person name="Leatherwood J."/>
            <person name="Levin H."/>
            <person name="Margalit H."/>
            <person name="Martienssen R."/>
            <person name="Nieduszynski C.A."/>
            <person name="Spatafora J.W."/>
            <person name="Friedman N."/>
            <person name="Dalgaard J.Z."/>
            <person name="Baumann P."/>
            <person name="Niki H."/>
            <person name="Regev A."/>
            <person name="Nusbaum C."/>
        </authorList>
    </citation>
    <scope>NUCLEOTIDE SEQUENCE [LARGE SCALE GENOMIC DNA]</scope>
    <source>
        <strain evidence="11">OY26 / ATCC MYA-4695 / CBS 11777 / NBRC 106824 / NRRL Y48691</strain>
    </source>
</reference>
<comment type="subcellular location">
    <subcellularLocation>
        <location evidence="1 7">Membrane</location>
        <topology evidence="1 7">Multi-pass membrane protein</topology>
    </subcellularLocation>
</comment>
<feature type="transmembrane region" description="Helical" evidence="9">
    <location>
        <begin position="397"/>
        <end position="419"/>
    </location>
</feature>
<name>S9VR93_SCHCR</name>
<feature type="transmembrane region" description="Helical" evidence="9">
    <location>
        <begin position="431"/>
        <end position="450"/>
    </location>
</feature>
<comment type="similarity">
    <text evidence="2 7">Belongs to the major facilitator superfamily. Proton-dependent oligopeptide transporter (POT/PTR) (TC 2.A.17) family.</text>
</comment>
<keyword evidence="6 9" id="KW-0472">Membrane</keyword>
<dbReference type="Proteomes" id="UP000015464">
    <property type="component" value="Unassembled WGS sequence"/>
</dbReference>
<dbReference type="Gene3D" id="1.20.1250.20">
    <property type="entry name" value="MFS general substrate transporter like domains"/>
    <property type="match status" value="1"/>
</dbReference>
<accession>S9VR93</accession>
<keyword evidence="5 9" id="KW-1133">Transmembrane helix</keyword>
<feature type="transmembrane region" description="Helical" evidence="9">
    <location>
        <begin position="168"/>
        <end position="185"/>
    </location>
</feature>
<dbReference type="FunFam" id="1.20.1250.20:FF:000085">
    <property type="entry name" value="MFS peptide transporter Ptr2"/>
    <property type="match status" value="1"/>
</dbReference>
<dbReference type="STRING" id="653667.S9VR93"/>
<keyword evidence="11" id="KW-1185">Reference proteome</keyword>
<keyword evidence="3 7" id="KW-0813">Transport</keyword>
<dbReference type="PROSITE" id="PS01023">
    <property type="entry name" value="PTR2_2"/>
    <property type="match status" value="1"/>
</dbReference>
<evidence type="ECO:0000256" key="5">
    <source>
        <dbReference type="ARBA" id="ARBA00022989"/>
    </source>
</evidence>
<evidence type="ECO:0000256" key="9">
    <source>
        <dbReference type="SAM" id="Phobius"/>
    </source>
</evidence>
<dbReference type="OMA" id="QMMGVWF"/>
<evidence type="ECO:0000256" key="8">
    <source>
        <dbReference type="SAM" id="MobiDB-lite"/>
    </source>
</evidence>
<evidence type="ECO:0000256" key="3">
    <source>
        <dbReference type="ARBA" id="ARBA00022448"/>
    </source>
</evidence>
<dbReference type="AlphaFoldDB" id="S9VR93"/>
<evidence type="ECO:0000313" key="10">
    <source>
        <dbReference type="EMBL" id="EPY50463.1"/>
    </source>
</evidence>
<feature type="transmembrane region" description="Helical" evidence="9">
    <location>
        <begin position="512"/>
        <end position="536"/>
    </location>
</feature>
<dbReference type="InterPro" id="IPR036259">
    <property type="entry name" value="MFS_trans_sf"/>
</dbReference>
<dbReference type="eggNOG" id="KOG1237">
    <property type="taxonomic scope" value="Eukaryota"/>
</dbReference>
<dbReference type="GeneID" id="25035551"/>
<evidence type="ECO:0000313" key="11">
    <source>
        <dbReference type="Proteomes" id="UP000015464"/>
    </source>
</evidence>
<feature type="transmembrane region" description="Helical" evidence="9">
    <location>
        <begin position="542"/>
        <end position="562"/>
    </location>
</feature>
<dbReference type="OrthoDB" id="8904098at2759"/>
<feature type="region of interest" description="Disordered" evidence="8">
    <location>
        <begin position="600"/>
        <end position="622"/>
    </location>
</feature>
<evidence type="ECO:0000256" key="7">
    <source>
        <dbReference type="RuleBase" id="RU003755"/>
    </source>
</evidence>
<keyword evidence="4 7" id="KW-0812">Transmembrane</keyword>
<dbReference type="PROSITE" id="PS01022">
    <property type="entry name" value="PTR2_1"/>
    <property type="match status" value="1"/>
</dbReference>
<feature type="transmembrane region" description="Helical" evidence="9">
    <location>
        <begin position="480"/>
        <end position="500"/>
    </location>
</feature>
<dbReference type="PANTHER" id="PTHR11654">
    <property type="entry name" value="OLIGOPEPTIDE TRANSPORTER-RELATED"/>
    <property type="match status" value="1"/>
</dbReference>
<evidence type="ECO:0000256" key="6">
    <source>
        <dbReference type="ARBA" id="ARBA00023136"/>
    </source>
</evidence>
<dbReference type="GO" id="GO:0031520">
    <property type="term" value="C:plasma membrane of cell tip"/>
    <property type="evidence" value="ECO:0007669"/>
    <property type="project" value="EnsemblFungi"/>
</dbReference>
<feature type="transmembrane region" description="Helical" evidence="9">
    <location>
        <begin position="137"/>
        <end position="156"/>
    </location>
</feature>